<comment type="catalytic activity">
    <reaction evidence="11">
        <text>L-isoleucine + 2-oxoglutarate = (S)-3-methyl-2-oxopentanoate + L-glutamate</text>
        <dbReference type="Rhea" id="RHEA:24801"/>
        <dbReference type="ChEBI" id="CHEBI:16810"/>
        <dbReference type="ChEBI" id="CHEBI:29985"/>
        <dbReference type="ChEBI" id="CHEBI:35146"/>
        <dbReference type="ChEBI" id="CHEBI:58045"/>
        <dbReference type="EC" id="2.6.1.42"/>
    </reaction>
</comment>
<proteinExistence type="inferred from homology"/>
<dbReference type="InterPro" id="IPR033939">
    <property type="entry name" value="BCAT_family"/>
</dbReference>
<dbReference type="OMA" id="LTEVFAC"/>
<dbReference type="GO" id="GO:0008652">
    <property type="term" value="P:amino acid biosynthetic process"/>
    <property type="evidence" value="ECO:0007669"/>
    <property type="project" value="UniProtKB-KW"/>
</dbReference>
<dbReference type="GO" id="GO:0052655">
    <property type="term" value="F:L-valine-2-oxoglutarate transaminase activity"/>
    <property type="evidence" value="ECO:0007669"/>
    <property type="project" value="RHEA"/>
</dbReference>
<dbReference type="Pfam" id="PF01063">
    <property type="entry name" value="Aminotran_4"/>
    <property type="match status" value="1"/>
</dbReference>
<dbReference type="InterPro" id="IPR036038">
    <property type="entry name" value="Aminotransferase-like"/>
</dbReference>
<name>A0A078AE67_STYLE</name>
<comment type="catalytic activity">
    <reaction evidence="11">
        <text>L-valine + 2-oxoglutarate = 3-methyl-2-oxobutanoate + L-glutamate</text>
        <dbReference type="Rhea" id="RHEA:24813"/>
        <dbReference type="ChEBI" id="CHEBI:11851"/>
        <dbReference type="ChEBI" id="CHEBI:16810"/>
        <dbReference type="ChEBI" id="CHEBI:29985"/>
        <dbReference type="ChEBI" id="CHEBI:57762"/>
        <dbReference type="EC" id="2.6.1.42"/>
    </reaction>
</comment>
<evidence type="ECO:0000313" key="13">
    <source>
        <dbReference type="Proteomes" id="UP000039865"/>
    </source>
</evidence>
<dbReference type="PANTHER" id="PTHR11825:SF44">
    <property type="entry name" value="BRANCHED-CHAIN-AMINO-ACID AMINOTRANSFERASE"/>
    <property type="match status" value="1"/>
</dbReference>
<keyword evidence="6 10" id="KW-0663">Pyridoxal phosphate</keyword>
<evidence type="ECO:0000256" key="7">
    <source>
        <dbReference type="ARBA" id="ARBA00023304"/>
    </source>
</evidence>
<keyword evidence="4 11" id="KW-0028">Amino-acid biosynthesis</keyword>
<dbReference type="GO" id="GO:0009082">
    <property type="term" value="P:branched-chain amino acid biosynthetic process"/>
    <property type="evidence" value="ECO:0007669"/>
    <property type="project" value="UniProtKB-KW"/>
</dbReference>
<evidence type="ECO:0000256" key="10">
    <source>
        <dbReference type="RuleBase" id="RU004516"/>
    </source>
</evidence>
<dbReference type="AlphaFoldDB" id="A0A078AE67"/>
<dbReference type="PIRSF" id="PIRSF006468">
    <property type="entry name" value="BCAT1"/>
    <property type="match status" value="1"/>
</dbReference>
<dbReference type="InterPro" id="IPR043131">
    <property type="entry name" value="BCAT-like_N"/>
</dbReference>
<dbReference type="InterPro" id="IPR043132">
    <property type="entry name" value="BCAT-like_C"/>
</dbReference>
<dbReference type="FunFam" id="3.20.10.10:FF:000004">
    <property type="entry name" value="Branched-chain-amino-acid aminotransferase"/>
    <property type="match status" value="1"/>
</dbReference>
<dbReference type="OrthoDB" id="1732691at2759"/>
<keyword evidence="7 11" id="KW-0100">Branched-chain amino acid biosynthesis</keyword>
<keyword evidence="5 11" id="KW-0808">Transferase</keyword>
<dbReference type="Gene3D" id="3.20.10.10">
    <property type="entry name" value="D-amino Acid Aminotransferase, subunit A, domain 2"/>
    <property type="match status" value="1"/>
</dbReference>
<sequence length="390" mass="44465">MQIIECLQLQVLAFKQYNSPSKHFQKKDLVIHKAQHLKEKPQKDFAYTFGGISTDYMLDIDYDADNGGWKNPVIKANEPFMLDPANATLQYSIECFEGMKAYITVDKKVALFRPDMNFKRMNTSHKQLGLPAFDGDQMTECLKELVKIEKDWIPDRPMHSLYIRPTSICMDNKLGLSSVKKCKTFVVLCPVGPYYPRGFQPVKLYCDTQIVRAWPQGFGDKKIGGNYAPALKTQRKGHELHGADQALWLLHDYVTEVGTMNFFVFWKNEQGEDELITPPLDGTILPGVTRDSILTICRNKNQFKVSEKPFKIQELMKACTEKRVYEAFGAGTAAIVSPVKQFVYDNVNYEIPIDAQSGAGKLTHEILQTITDIQYGRTKGHQWNIEVCNI</sequence>
<comment type="cofactor">
    <cofactor evidence="1 10">
        <name>pyridoxal 5'-phosphate</name>
        <dbReference type="ChEBI" id="CHEBI:597326"/>
    </cofactor>
</comment>
<evidence type="ECO:0000256" key="6">
    <source>
        <dbReference type="ARBA" id="ARBA00022898"/>
    </source>
</evidence>
<evidence type="ECO:0000256" key="8">
    <source>
        <dbReference type="PIRSR" id="PIRSR006468-1"/>
    </source>
</evidence>
<gene>
    <name evidence="12" type="primary">Contig17045.g18153</name>
    <name evidence="12" type="ORF">STYLEM_8794</name>
</gene>
<reference evidence="12 13" key="1">
    <citation type="submission" date="2014-06" db="EMBL/GenBank/DDBJ databases">
        <authorList>
            <person name="Swart Estienne"/>
        </authorList>
    </citation>
    <scope>NUCLEOTIDE SEQUENCE [LARGE SCALE GENOMIC DNA]</scope>
    <source>
        <strain evidence="12 13">130c</strain>
    </source>
</reference>
<evidence type="ECO:0000256" key="11">
    <source>
        <dbReference type="RuleBase" id="RU004517"/>
    </source>
</evidence>
<dbReference type="Gene3D" id="3.30.470.10">
    <property type="match status" value="1"/>
</dbReference>
<dbReference type="Proteomes" id="UP000039865">
    <property type="component" value="Unassembled WGS sequence"/>
</dbReference>
<dbReference type="InterPro" id="IPR001544">
    <property type="entry name" value="Aminotrans_IV"/>
</dbReference>
<dbReference type="SUPFAM" id="SSF56752">
    <property type="entry name" value="D-aminoacid aminotransferase-like PLP-dependent enzymes"/>
    <property type="match status" value="1"/>
</dbReference>
<dbReference type="InParanoid" id="A0A078AE67"/>
<evidence type="ECO:0000256" key="2">
    <source>
        <dbReference type="ARBA" id="ARBA00009320"/>
    </source>
</evidence>
<dbReference type="InterPro" id="IPR018300">
    <property type="entry name" value="Aminotrans_IV_CS"/>
</dbReference>
<dbReference type="NCBIfam" id="TIGR01123">
    <property type="entry name" value="ilvE_II"/>
    <property type="match status" value="1"/>
</dbReference>
<feature type="modified residue" description="N6-(pyridoxal phosphate)lysine" evidence="8">
    <location>
        <position position="222"/>
    </location>
</feature>
<evidence type="ECO:0000256" key="4">
    <source>
        <dbReference type="ARBA" id="ARBA00022605"/>
    </source>
</evidence>
<evidence type="ECO:0000256" key="5">
    <source>
        <dbReference type="ARBA" id="ARBA00022679"/>
    </source>
</evidence>
<protein>
    <recommendedName>
        <fullName evidence="11">Branched-chain-amino-acid aminotransferase</fullName>
        <ecNumber evidence="11">2.6.1.42</ecNumber>
    </recommendedName>
</protein>
<dbReference type="EMBL" id="CCKQ01008353">
    <property type="protein sequence ID" value="CDW79802.1"/>
    <property type="molecule type" value="Genomic_DNA"/>
</dbReference>
<evidence type="ECO:0000313" key="12">
    <source>
        <dbReference type="EMBL" id="CDW79802.1"/>
    </source>
</evidence>
<keyword evidence="3 11" id="KW-0032">Aminotransferase</keyword>
<dbReference type="NCBIfam" id="NF009897">
    <property type="entry name" value="PRK13357.1"/>
    <property type="match status" value="1"/>
</dbReference>
<accession>A0A078AE67</accession>
<dbReference type="PROSITE" id="PS00770">
    <property type="entry name" value="AA_TRANSFER_CLASS_4"/>
    <property type="match status" value="1"/>
</dbReference>
<evidence type="ECO:0000256" key="1">
    <source>
        <dbReference type="ARBA" id="ARBA00001933"/>
    </source>
</evidence>
<dbReference type="GO" id="GO:0052656">
    <property type="term" value="F:L-isoleucine-2-oxoglutarate transaminase activity"/>
    <property type="evidence" value="ECO:0007669"/>
    <property type="project" value="RHEA"/>
</dbReference>
<keyword evidence="13" id="KW-1185">Reference proteome</keyword>
<dbReference type="PANTHER" id="PTHR11825">
    <property type="entry name" value="SUBGROUP IIII AMINOTRANSFERASE"/>
    <property type="match status" value="1"/>
</dbReference>
<comment type="similarity">
    <text evidence="2 9">Belongs to the class-IV pyridoxal-phosphate-dependent aminotransferase family.</text>
</comment>
<dbReference type="CDD" id="cd01557">
    <property type="entry name" value="BCAT_beta_family"/>
    <property type="match status" value="1"/>
</dbReference>
<comment type="catalytic activity">
    <reaction evidence="11">
        <text>L-leucine + 2-oxoglutarate = 4-methyl-2-oxopentanoate + L-glutamate</text>
        <dbReference type="Rhea" id="RHEA:18321"/>
        <dbReference type="ChEBI" id="CHEBI:16810"/>
        <dbReference type="ChEBI" id="CHEBI:17865"/>
        <dbReference type="ChEBI" id="CHEBI:29985"/>
        <dbReference type="ChEBI" id="CHEBI:57427"/>
        <dbReference type="EC" id="2.6.1.42"/>
    </reaction>
</comment>
<organism evidence="12 13">
    <name type="scientific">Stylonychia lemnae</name>
    <name type="common">Ciliate</name>
    <dbReference type="NCBI Taxonomy" id="5949"/>
    <lineage>
        <taxon>Eukaryota</taxon>
        <taxon>Sar</taxon>
        <taxon>Alveolata</taxon>
        <taxon>Ciliophora</taxon>
        <taxon>Intramacronucleata</taxon>
        <taxon>Spirotrichea</taxon>
        <taxon>Stichotrichia</taxon>
        <taxon>Sporadotrichida</taxon>
        <taxon>Oxytrichidae</taxon>
        <taxon>Stylonychinae</taxon>
        <taxon>Stylonychia</taxon>
    </lineage>
</organism>
<dbReference type="GO" id="GO:0052654">
    <property type="term" value="F:L-leucine-2-oxoglutarate transaminase activity"/>
    <property type="evidence" value="ECO:0007669"/>
    <property type="project" value="RHEA"/>
</dbReference>
<evidence type="ECO:0000256" key="9">
    <source>
        <dbReference type="RuleBase" id="RU004106"/>
    </source>
</evidence>
<dbReference type="EC" id="2.6.1.42" evidence="11"/>
<evidence type="ECO:0000256" key="3">
    <source>
        <dbReference type="ARBA" id="ARBA00022576"/>
    </source>
</evidence>
<dbReference type="InterPro" id="IPR005786">
    <property type="entry name" value="B_amino_transII"/>
</dbReference>